<dbReference type="InterPro" id="IPR036236">
    <property type="entry name" value="Znf_C2H2_sf"/>
</dbReference>
<accession>A0A9P9YXT4</accession>
<dbReference type="InterPro" id="IPR013087">
    <property type="entry name" value="Znf_C2H2_type"/>
</dbReference>
<evidence type="ECO:0000256" key="4">
    <source>
        <dbReference type="ARBA" id="ARBA00022833"/>
    </source>
</evidence>
<evidence type="ECO:0000259" key="8">
    <source>
        <dbReference type="PROSITE" id="PS50157"/>
    </source>
</evidence>
<dbReference type="PROSITE" id="PS50157">
    <property type="entry name" value="ZINC_FINGER_C2H2_2"/>
    <property type="match status" value="3"/>
</dbReference>
<dbReference type="GO" id="GO:0005634">
    <property type="term" value="C:nucleus"/>
    <property type="evidence" value="ECO:0007669"/>
    <property type="project" value="UniProtKB-ARBA"/>
</dbReference>
<evidence type="ECO:0000256" key="5">
    <source>
        <dbReference type="ARBA" id="ARBA00023242"/>
    </source>
</evidence>
<dbReference type="SUPFAM" id="SSF57667">
    <property type="entry name" value="beta-beta-alpha zinc fingers"/>
    <property type="match status" value="2"/>
</dbReference>
<sequence length="679" mass="77577">MFLRQYNTHISNEVNKPNIAEYLENMSQTRFAMDEDLLQEEVCNVSDDDVKQEVILVKSEPIQEEVFYISELEPAYDDQVKVEATETVVEGDRYDDGDELQSDNDYGDNYEPTGNDKQCPYCAKIFPKKSCLSRHLRTHTGERPFKCTYCPKAFSQNFKLKTHLRIHTGERPFECTFCPKAFILKVTLQRHMRSHRRKGEVDPPVDTKMSKAEALAVLVEGRLSRFQYQVVRNSAPDRFPSYNAIQSAKKECYPPADSIVVGETFSQISLQALLDHTAMRIVHLEGKNIDTLSPSLMKKVCLFTKWGFNGSTDHSSEASDSSVFVTSIVPIKMTCENRVIWKNPCPGSARFCRPLRIEFTKENSSVAPKESNRVAEEIRELTKTVVQILGDVVEVSHQLMLLMIDGRVCNALTETTSTRTCYICGSNSKQFNNIVKVLKRPVSTNNLRFGLSTLHLWIRFFECLLQVAYKLPIQKWQVKSAEDKDIVNNNKKRIQKEFKEKLGLLVDDPKPGFVSTSDGNTSRKFFQSPELSAEITHLDIDLIKRMHTVLIVVDQDIDEEKFGQYALETASNFVTLYPWYYMPLTLHKLLIHGTEVINYALLPIGQLTEEAQEARNMDVFNRLLMSSDPLLSSFCWKAQKQSRQVPKSALKLLKETPKAEDSENAIDFSGSSDEEDIDE</sequence>
<evidence type="ECO:0000313" key="9">
    <source>
        <dbReference type="EMBL" id="KAI8044895.1"/>
    </source>
</evidence>
<evidence type="ECO:0000256" key="2">
    <source>
        <dbReference type="ARBA" id="ARBA00022737"/>
    </source>
</evidence>
<keyword evidence="1" id="KW-0479">Metal-binding</keyword>
<dbReference type="SMART" id="SM00355">
    <property type="entry name" value="ZnF_C2H2"/>
    <property type="match status" value="3"/>
</dbReference>
<feature type="domain" description="C2H2-type" evidence="8">
    <location>
        <begin position="173"/>
        <end position="200"/>
    </location>
</feature>
<gene>
    <name evidence="9" type="ORF">M5D96_001070</name>
</gene>
<dbReference type="EMBL" id="JAMKOV010000001">
    <property type="protein sequence ID" value="KAI8044895.1"/>
    <property type="molecule type" value="Genomic_DNA"/>
</dbReference>
<evidence type="ECO:0000313" key="10">
    <source>
        <dbReference type="Proteomes" id="UP001059596"/>
    </source>
</evidence>
<name>A0A9P9YXT4_9MUSC</name>
<feature type="domain" description="C2H2-type" evidence="8">
    <location>
        <begin position="117"/>
        <end position="144"/>
    </location>
</feature>
<dbReference type="Proteomes" id="UP001059596">
    <property type="component" value="Chromosome 3R"/>
</dbReference>
<reference evidence="9" key="1">
    <citation type="journal article" date="2023" name="Genome Biol. Evol.">
        <title>Long-read-based Genome Assembly of Drosophila gunungcola Reveals Fewer Chemosensory Genes in Flower-breeding Species.</title>
        <authorList>
            <person name="Negi A."/>
            <person name="Liao B.Y."/>
            <person name="Yeh S.D."/>
        </authorList>
    </citation>
    <scope>NUCLEOTIDE SEQUENCE</scope>
    <source>
        <strain evidence="9">Sukarami</strain>
    </source>
</reference>
<dbReference type="FunFam" id="3.30.160.60:FF:000446">
    <property type="entry name" value="Zinc finger protein"/>
    <property type="match status" value="1"/>
</dbReference>
<dbReference type="FunFam" id="3.30.160.60:FF:001818">
    <property type="entry name" value="GDNF-inducible zinc finger protein 1 isoform X1"/>
    <property type="match status" value="1"/>
</dbReference>
<dbReference type="Gene3D" id="3.30.160.60">
    <property type="entry name" value="Classic Zinc Finger"/>
    <property type="match status" value="3"/>
</dbReference>
<evidence type="ECO:0000256" key="7">
    <source>
        <dbReference type="SAM" id="MobiDB-lite"/>
    </source>
</evidence>
<comment type="caution">
    <text evidence="9">The sequence shown here is derived from an EMBL/GenBank/DDBJ whole genome shotgun (WGS) entry which is preliminary data.</text>
</comment>
<feature type="domain" description="C2H2-type" evidence="8">
    <location>
        <begin position="145"/>
        <end position="172"/>
    </location>
</feature>
<dbReference type="AlphaFoldDB" id="A0A9P9YXT4"/>
<evidence type="ECO:0000256" key="3">
    <source>
        <dbReference type="ARBA" id="ARBA00022771"/>
    </source>
</evidence>
<evidence type="ECO:0000256" key="1">
    <source>
        <dbReference type="ARBA" id="ARBA00022723"/>
    </source>
</evidence>
<dbReference type="GO" id="GO:0008270">
    <property type="term" value="F:zinc ion binding"/>
    <property type="evidence" value="ECO:0007669"/>
    <property type="project" value="UniProtKB-KW"/>
</dbReference>
<keyword evidence="2" id="KW-0677">Repeat</keyword>
<dbReference type="FunFam" id="3.30.160.60:FF:002343">
    <property type="entry name" value="Zinc finger protein 33A"/>
    <property type="match status" value="1"/>
</dbReference>
<dbReference type="GO" id="GO:0000978">
    <property type="term" value="F:RNA polymerase II cis-regulatory region sequence-specific DNA binding"/>
    <property type="evidence" value="ECO:0007669"/>
    <property type="project" value="TreeGrafter"/>
</dbReference>
<dbReference type="Pfam" id="PF00096">
    <property type="entry name" value="zf-C2H2"/>
    <property type="match status" value="3"/>
</dbReference>
<evidence type="ECO:0000256" key="6">
    <source>
        <dbReference type="PROSITE-ProRule" id="PRU00042"/>
    </source>
</evidence>
<dbReference type="GO" id="GO:0000981">
    <property type="term" value="F:DNA-binding transcription factor activity, RNA polymerase II-specific"/>
    <property type="evidence" value="ECO:0007669"/>
    <property type="project" value="TreeGrafter"/>
</dbReference>
<organism evidence="9 10">
    <name type="scientific">Drosophila gunungcola</name>
    <name type="common">fruit fly</name>
    <dbReference type="NCBI Taxonomy" id="103775"/>
    <lineage>
        <taxon>Eukaryota</taxon>
        <taxon>Metazoa</taxon>
        <taxon>Ecdysozoa</taxon>
        <taxon>Arthropoda</taxon>
        <taxon>Hexapoda</taxon>
        <taxon>Insecta</taxon>
        <taxon>Pterygota</taxon>
        <taxon>Neoptera</taxon>
        <taxon>Endopterygota</taxon>
        <taxon>Diptera</taxon>
        <taxon>Brachycera</taxon>
        <taxon>Muscomorpha</taxon>
        <taxon>Ephydroidea</taxon>
        <taxon>Drosophilidae</taxon>
        <taxon>Drosophila</taxon>
        <taxon>Sophophora</taxon>
    </lineage>
</organism>
<keyword evidence="4" id="KW-0862">Zinc</keyword>
<proteinExistence type="predicted"/>
<keyword evidence="5" id="KW-0539">Nucleus</keyword>
<dbReference type="PANTHER" id="PTHR23235">
    <property type="entry name" value="KRUEPPEL-LIKE TRANSCRIPTION FACTOR"/>
    <property type="match status" value="1"/>
</dbReference>
<protein>
    <recommendedName>
        <fullName evidence="8">C2H2-type domain-containing protein</fullName>
    </recommendedName>
</protein>
<keyword evidence="10" id="KW-1185">Reference proteome</keyword>
<dbReference type="PROSITE" id="PS00028">
    <property type="entry name" value="ZINC_FINGER_C2H2_1"/>
    <property type="match status" value="3"/>
</dbReference>
<dbReference type="PANTHER" id="PTHR23235:SF142">
    <property type="entry name" value="ZINC FINGER PROTEIN 384"/>
    <property type="match status" value="1"/>
</dbReference>
<keyword evidence="3 6" id="KW-0863">Zinc-finger</keyword>
<feature type="region of interest" description="Disordered" evidence="7">
    <location>
        <begin position="654"/>
        <end position="679"/>
    </location>
</feature>